<dbReference type="InterPro" id="IPR034683">
    <property type="entry name" value="IspD/TarI"/>
</dbReference>
<reference evidence="9" key="1">
    <citation type="journal article" date="2016" name="Front. Microbiol.">
        <title>Complete Genome Sequence of Clostridium estertheticum DSM 8809, a Microbe Identified in Spoiled Vacuum Packed Beef.</title>
        <authorList>
            <person name="Yu Z."/>
            <person name="Gunn L."/>
            <person name="Brennan E."/>
            <person name="Reid R."/>
            <person name="Wall P.G."/>
            <person name="Gaora O.P."/>
            <person name="Hurley D."/>
            <person name="Bolton D."/>
            <person name="Fanning S."/>
        </authorList>
    </citation>
    <scope>NUCLEOTIDE SEQUENCE [LARGE SCALE GENOMIC DNA]</scope>
    <source>
        <strain evidence="9">DSM 8809</strain>
    </source>
</reference>
<comment type="pathway">
    <text evidence="2 7">Isoprenoid biosynthesis; isopentenyl diphosphate biosynthesis via DXP pathway; isopentenyl diphosphate from 1-deoxy-D-xylulose 5-phosphate: step 2/6.</text>
</comment>
<comment type="function">
    <text evidence="7">Catalyzes the formation of 4-diphosphocytidyl-2-C-methyl-D-erythritol from CTP and 2-C-methyl-D-erythritol 4-phosphate (MEP).</text>
</comment>
<dbReference type="UniPathway" id="UPA00056">
    <property type="reaction ID" value="UER00093"/>
</dbReference>
<comment type="catalytic activity">
    <reaction evidence="1 7">
        <text>2-C-methyl-D-erythritol 4-phosphate + CTP + H(+) = 4-CDP-2-C-methyl-D-erythritol + diphosphate</text>
        <dbReference type="Rhea" id="RHEA:13429"/>
        <dbReference type="ChEBI" id="CHEBI:15378"/>
        <dbReference type="ChEBI" id="CHEBI:33019"/>
        <dbReference type="ChEBI" id="CHEBI:37563"/>
        <dbReference type="ChEBI" id="CHEBI:57823"/>
        <dbReference type="ChEBI" id="CHEBI:58262"/>
        <dbReference type="EC" id="2.7.7.60"/>
    </reaction>
</comment>
<keyword evidence="9" id="KW-1185">Reference proteome</keyword>
<dbReference type="InterPro" id="IPR018294">
    <property type="entry name" value="ISPD_synthase_CS"/>
</dbReference>
<evidence type="ECO:0000256" key="6">
    <source>
        <dbReference type="ARBA" id="ARBA00023229"/>
    </source>
</evidence>
<dbReference type="InterPro" id="IPR050088">
    <property type="entry name" value="IspD/TarI_cytidylyltransf_bact"/>
</dbReference>
<proteinExistence type="inferred from homology"/>
<name>A0A1J0GLZ0_9CLOT</name>
<evidence type="ECO:0000256" key="5">
    <source>
        <dbReference type="ARBA" id="ARBA00022695"/>
    </source>
</evidence>
<dbReference type="FunFam" id="3.90.550.10:FF:000003">
    <property type="entry name" value="2-C-methyl-D-erythritol 4-phosphate cytidylyltransferase"/>
    <property type="match status" value="1"/>
</dbReference>
<feature type="site" description="Positions MEP for the nucleophilic attack" evidence="7">
    <location>
        <position position="211"/>
    </location>
</feature>
<dbReference type="PROSITE" id="PS01295">
    <property type="entry name" value="ISPD"/>
    <property type="match status" value="1"/>
</dbReference>
<keyword evidence="5 7" id="KW-0548">Nucleotidyltransferase</keyword>
<feature type="site" description="Transition state stabilizer" evidence="7">
    <location>
        <position position="16"/>
    </location>
</feature>
<dbReference type="Proteomes" id="UP000182569">
    <property type="component" value="Chromosome"/>
</dbReference>
<dbReference type="GO" id="GO:0050518">
    <property type="term" value="F:2-C-methyl-D-erythritol 4-phosphate cytidylyltransferase activity"/>
    <property type="evidence" value="ECO:0007669"/>
    <property type="project" value="UniProtKB-UniRule"/>
</dbReference>
<dbReference type="HAMAP" id="MF_00108">
    <property type="entry name" value="IspD"/>
    <property type="match status" value="1"/>
</dbReference>
<accession>A0A1J0GLZ0</accession>
<dbReference type="RefSeq" id="WP_071614651.1">
    <property type="nucleotide sequence ID" value="NZ_CP015756.1"/>
</dbReference>
<feature type="site" description="Transition state stabilizer" evidence="7">
    <location>
        <position position="23"/>
    </location>
</feature>
<evidence type="ECO:0000256" key="4">
    <source>
        <dbReference type="ARBA" id="ARBA00022679"/>
    </source>
</evidence>
<evidence type="ECO:0000256" key="1">
    <source>
        <dbReference type="ARBA" id="ARBA00001282"/>
    </source>
</evidence>
<keyword evidence="4 7" id="KW-0808">Transferase</keyword>
<dbReference type="KEGG" id="ceu:A7L45_21030"/>
<dbReference type="Gene3D" id="3.90.550.10">
    <property type="entry name" value="Spore Coat Polysaccharide Biosynthesis Protein SpsA, Chain A"/>
    <property type="match status" value="1"/>
</dbReference>
<dbReference type="PANTHER" id="PTHR32125">
    <property type="entry name" value="2-C-METHYL-D-ERYTHRITOL 4-PHOSPHATE CYTIDYLYLTRANSFERASE, CHLOROPLASTIC"/>
    <property type="match status" value="1"/>
</dbReference>
<evidence type="ECO:0000313" key="8">
    <source>
        <dbReference type="EMBL" id="APC42365.1"/>
    </source>
</evidence>
<organism evidence="8 9">
    <name type="scientific">Clostridium estertheticum subsp. estertheticum</name>
    <dbReference type="NCBI Taxonomy" id="1552"/>
    <lineage>
        <taxon>Bacteria</taxon>
        <taxon>Bacillati</taxon>
        <taxon>Bacillota</taxon>
        <taxon>Clostridia</taxon>
        <taxon>Eubacteriales</taxon>
        <taxon>Clostridiaceae</taxon>
        <taxon>Clostridium</taxon>
    </lineage>
</organism>
<dbReference type="OrthoDB" id="9806837at2"/>
<dbReference type="NCBIfam" id="TIGR00453">
    <property type="entry name" value="ispD"/>
    <property type="match status" value="1"/>
</dbReference>
<sequence>MGRNCAIILAAGKGKRMGKSINKQYLHIKGYPILYYTLEAFSKSNFIDEIIVVAAEAEVDYCNEQIIKKYKFSKVKSVVSGGKERQHSVLKGLKAVTNCEIVLIHDGARPFVNEDIIRNAIIYANLYGAAACGVQPKDTIKIKDSSGFSIKTPKREVLFCVQTPQAFRYNLILECHEKINHEGIKVTDDTMVVEQYGNKVYLYDGSYDNIKVTTPEDLDIATQILKRNYC</sequence>
<dbReference type="EC" id="2.7.7.60" evidence="7"/>
<dbReference type="InterPro" id="IPR029044">
    <property type="entry name" value="Nucleotide-diphossugar_trans"/>
</dbReference>
<dbReference type="AlphaFoldDB" id="A0A1J0GLZ0"/>
<dbReference type="Pfam" id="PF01128">
    <property type="entry name" value="IspD"/>
    <property type="match status" value="1"/>
</dbReference>
<dbReference type="InterPro" id="IPR001228">
    <property type="entry name" value="IspD"/>
</dbReference>
<keyword evidence="6 7" id="KW-0414">Isoprene biosynthesis</keyword>
<dbReference type="SUPFAM" id="SSF53448">
    <property type="entry name" value="Nucleotide-diphospho-sugar transferases"/>
    <property type="match status" value="1"/>
</dbReference>
<dbReference type="STRING" id="1552.A7L45_21030"/>
<dbReference type="PANTHER" id="PTHR32125:SF4">
    <property type="entry name" value="2-C-METHYL-D-ERYTHRITOL 4-PHOSPHATE CYTIDYLYLTRANSFERASE, CHLOROPLASTIC"/>
    <property type="match status" value="1"/>
</dbReference>
<dbReference type="GO" id="GO:0019288">
    <property type="term" value="P:isopentenyl diphosphate biosynthetic process, methylerythritol 4-phosphate pathway"/>
    <property type="evidence" value="ECO:0007669"/>
    <property type="project" value="UniProtKB-UniRule"/>
</dbReference>
<dbReference type="EMBL" id="CP015756">
    <property type="protein sequence ID" value="APC42365.1"/>
    <property type="molecule type" value="Genomic_DNA"/>
</dbReference>
<evidence type="ECO:0000256" key="2">
    <source>
        <dbReference type="ARBA" id="ARBA00004787"/>
    </source>
</evidence>
<evidence type="ECO:0000256" key="7">
    <source>
        <dbReference type="HAMAP-Rule" id="MF_00108"/>
    </source>
</evidence>
<evidence type="ECO:0000313" key="9">
    <source>
        <dbReference type="Proteomes" id="UP000182569"/>
    </source>
</evidence>
<dbReference type="CDD" id="cd02516">
    <property type="entry name" value="CDP-ME_synthetase"/>
    <property type="match status" value="1"/>
</dbReference>
<gene>
    <name evidence="7" type="primary">ispD</name>
    <name evidence="8" type="ORF">A7L45_21030</name>
</gene>
<feature type="site" description="Positions MEP for the nucleophilic attack" evidence="7">
    <location>
        <position position="155"/>
    </location>
</feature>
<evidence type="ECO:0000256" key="3">
    <source>
        <dbReference type="ARBA" id="ARBA00009789"/>
    </source>
</evidence>
<comment type="similarity">
    <text evidence="3 7">Belongs to the IspD/TarI cytidylyltransferase family. IspD subfamily.</text>
</comment>
<protein>
    <recommendedName>
        <fullName evidence="7">2-C-methyl-D-erythritol 4-phosphate cytidylyltransferase</fullName>
        <ecNumber evidence="7">2.7.7.60</ecNumber>
    </recommendedName>
    <alternativeName>
        <fullName evidence="7">4-diphosphocytidyl-2C-methyl-D-erythritol synthase</fullName>
    </alternativeName>
    <alternativeName>
        <fullName evidence="7">MEP cytidylyltransferase</fullName>
        <shortName evidence="7">MCT</shortName>
    </alternativeName>
</protein>